<dbReference type="GeneID" id="80402143"/>
<dbReference type="RefSeq" id="YP_010772431.1">
    <property type="nucleotide sequence ID" value="NC_074643.1"/>
</dbReference>
<name>A0AA35CR05_9CAUD</name>
<evidence type="ECO:0000313" key="1">
    <source>
        <dbReference type="EMBL" id="BDI54988.1"/>
    </source>
</evidence>
<organism evidence="1 2">
    <name type="scientific">Lokiarchaeia virus VerdaV4</name>
    <dbReference type="NCBI Taxonomy" id="3070172"/>
    <lineage>
        <taxon>Viruses</taxon>
        <taxon>Duplodnaviria</taxon>
        <taxon>Heunggongvirae</taxon>
        <taxon>Uroviricota</taxon>
        <taxon>Caudoviricetes</taxon>
        <taxon>Verdandiviridae</taxon>
        <taxon>Dolusvirus</taxon>
        <taxon>Dolusvirus pacificense</taxon>
    </lineage>
</organism>
<reference evidence="1 2" key="1">
    <citation type="journal article" date="2022" name="Nat. Microbiol.">
        <title>Three families of Asgard archaeal viruses identified in metagenome-assembled genomes.</title>
        <authorList>
            <person name="Medvedeva S."/>
            <person name="Sun J."/>
            <person name="Yutin N."/>
            <person name="Koonin E.V."/>
            <person name="Nunoura T."/>
            <person name="Rinke C."/>
            <person name="Krupovic M."/>
        </authorList>
    </citation>
    <scope>NUCLEOTIDE SEQUENCE [LARGE SCALE GENOMIC DNA]</scope>
    <source>
        <strain evidence="1">VerdaV4</strain>
    </source>
</reference>
<dbReference type="Proteomes" id="UP001162249">
    <property type="component" value="Segment"/>
</dbReference>
<accession>A0AA35CR05</accession>
<proteinExistence type="predicted"/>
<sequence length="57" mass="6760">MSFNIKTEGHSHKFKKSSNELIIKCYDYNDYHIGNISIILNEKEKKELIKLLTEGRF</sequence>
<keyword evidence="2" id="KW-1185">Reference proteome</keyword>
<protein>
    <submittedName>
        <fullName evidence="1">Uncharacterized protein</fullName>
    </submittedName>
</protein>
<dbReference type="EMBL" id="LC711080">
    <property type="protein sequence ID" value="BDI54988.1"/>
    <property type="molecule type" value="Genomic_DNA"/>
</dbReference>
<dbReference type="KEGG" id="vg:80402143"/>
<evidence type="ECO:0000313" key="2">
    <source>
        <dbReference type="Proteomes" id="UP001162249"/>
    </source>
</evidence>